<sequence>MKSYKKQIIIGIDGNEANIEERVGVHQYAYEILWAIYNLRKNQPINYRFIIYLKERPKIFLPLQNTWWEYQILPGKRFWIIKNLMLELLIRRRPDVFFSPSHYLPPFSFTPQVCTIHDLGYLNFSGQFKKYDFWQLKYWTAISIIVSKYIIAVSNSTKNDIVRHYVSASKKVFVSYHGYDSKRFHSKISYNDVRRMKTKYGIYKDYILFLSTLKPSKNIEGVLKGFNLLKKKGYDYQLVVAGKKGWLYKSIFEIVKNLGLDKHVVFTDYISEKDKPALLAGAKVFVSPSFWEGFGIHVLEALACGTPVVISKIASFPEVAGEAGIYVDPYDKEDICLGLENVLKMSSSEYNRLVKKGLKQVKIFTWEKCAKETLSVLEKAVVSKI</sequence>
<organism evidence="4 5">
    <name type="scientific">Candidatus Woesebacteria bacterium RIFCSPLOWO2_01_FULL_37_19</name>
    <dbReference type="NCBI Taxonomy" id="1802514"/>
    <lineage>
        <taxon>Bacteria</taxon>
        <taxon>Candidatus Woeseibacteriota</taxon>
    </lineage>
</organism>
<comment type="caution">
    <text evidence="4">The sequence shown here is derived from an EMBL/GenBank/DDBJ whole genome shotgun (WGS) entry which is preliminary data.</text>
</comment>
<gene>
    <name evidence="4" type="ORF">A2955_02370</name>
</gene>
<dbReference type="PANTHER" id="PTHR46401:SF2">
    <property type="entry name" value="GLYCOSYLTRANSFERASE WBBK-RELATED"/>
    <property type="match status" value="1"/>
</dbReference>
<evidence type="ECO:0000259" key="2">
    <source>
        <dbReference type="Pfam" id="PF00534"/>
    </source>
</evidence>
<dbReference type="GO" id="GO:0016757">
    <property type="term" value="F:glycosyltransferase activity"/>
    <property type="evidence" value="ECO:0007669"/>
    <property type="project" value="InterPro"/>
</dbReference>
<dbReference type="PANTHER" id="PTHR46401">
    <property type="entry name" value="GLYCOSYLTRANSFERASE WBBK-RELATED"/>
    <property type="match status" value="1"/>
</dbReference>
<accession>A0A1F8AXV7</accession>
<proteinExistence type="predicted"/>
<dbReference type="Pfam" id="PF13439">
    <property type="entry name" value="Glyco_transf_4"/>
    <property type="match status" value="1"/>
</dbReference>
<name>A0A1F8AXV7_9BACT</name>
<dbReference type="CDD" id="cd03809">
    <property type="entry name" value="GT4_MtfB-like"/>
    <property type="match status" value="1"/>
</dbReference>
<evidence type="ECO:0000313" key="5">
    <source>
        <dbReference type="Proteomes" id="UP000177501"/>
    </source>
</evidence>
<keyword evidence="1" id="KW-0808">Transferase</keyword>
<dbReference type="SUPFAM" id="SSF53756">
    <property type="entry name" value="UDP-Glycosyltransferase/glycogen phosphorylase"/>
    <property type="match status" value="1"/>
</dbReference>
<feature type="domain" description="Glycosyltransferase subfamily 4-like N-terminal" evidence="3">
    <location>
        <begin position="78"/>
        <end position="183"/>
    </location>
</feature>
<dbReference type="AlphaFoldDB" id="A0A1F8AXV7"/>
<dbReference type="Proteomes" id="UP000177501">
    <property type="component" value="Unassembled WGS sequence"/>
</dbReference>
<dbReference type="EMBL" id="MGHA01000077">
    <property type="protein sequence ID" value="OGM56577.1"/>
    <property type="molecule type" value="Genomic_DNA"/>
</dbReference>
<dbReference type="InterPro" id="IPR001296">
    <property type="entry name" value="Glyco_trans_1"/>
</dbReference>
<evidence type="ECO:0000256" key="1">
    <source>
        <dbReference type="ARBA" id="ARBA00022679"/>
    </source>
</evidence>
<evidence type="ECO:0000259" key="3">
    <source>
        <dbReference type="Pfam" id="PF13439"/>
    </source>
</evidence>
<feature type="domain" description="Glycosyl transferase family 1" evidence="2">
    <location>
        <begin position="204"/>
        <end position="359"/>
    </location>
</feature>
<evidence type="ECO:0008006" key="6">
    <source>
        <dbReference type="Google" id="ProtNLM"/>
    </source>
</evidence>
<protein>
    <recommendedName>
        <fullName evidence="6">Glycosyl transferase family 1 domain-containing protein</fullName>
    </recommendedName>
</protein>
<dbReference type="FunFam" id="3.40.50.2000:FF:000119">
    <property type="entry name" value="Glycosyl transferase group 1"/>
    <property type="match status" value="1"/>
</dbReference>
<dbReference type="InterPro" id="IPR028098">
    <property type="entry name" value="Glyco_trans_4-like_N"/>
</dbReference>
<reference evidence="4 5" key="1">
    <citation type="journal article" date="2016" name="Nat. Commun.">
        <title>Thousands of microbial genomes shed light on interconnected biogeochemical processes in an aquifer system.</title>
        <authorList>
            <person name="Anantharaman K."/>
            <person name="Brown C.T."/>
            <person name="Hug L.A."/>
            <person name="Sharon I."/>
            <person name="Castelle C.J."/>
            <person name="Probst A.J."/>
            <person name="Thomas B.C."/>
            <person name="Singh A."/>
            <person name="Wilkins M.J."/>
            <person name="Karaoz U."/>
            <person name="Brodie E.L."/>
            <person name="Williams K.H."/>
            <person name="Hubbard S.S."/>
            <person name="Banfield J.F."/>
        </authorList>
    </citation>
    <scope>NUCLEOTIDE SEQUENCE [LARGE SCALE GENOMIC DNA]</scope>
</reference>
<dbReference type="Gene3D" id="3.40.50.2000">
    <property type="entry name" value="Glycogen Phosphorylase B"/>
    <property type="match status" value="2"/>
</dbReference>
<dbReference type="Pfam" id="PF00534">
    <property type="entry name" value="Glycos_transf_1"/>
    <property type="match status" value="1"/>
</dbReference>
<evidence type="ECO:0000313" key="4">
    <source>
        <dbReference type="EMBL" id="OGM56577.1"/>
    </source>
</evidence>
<dbReference type="STRING" id="1802514.A2955_02370"/>